<dbReference type="PANTHER" id="PTHR47529">
    <property type="entry name" value="PEPTIDYL-PROLYL CIS-TRANS ISOMERASE D"/>
    <property type="match status" value="1"/>
</dbReference>
<dbReference type="SUPFAM" id="SSF109998">
    <property type="entry name" value="Triger factor/SurA peptide-binding domain-like"/>
    <property type="match status" value="1"/>
</dbReference>
<evidence type="ECO:0000256" key="7">
    <source>
        <dbReference type="ARBA" id="ARBA00023186"/>
    </source>
</evidence>
<keyword evidence="2" id="KW-1003">Cell membrane</keyword>
<dbReference type="PANTHER" id="PTHR47529:SF1">
    <property type="entry name" value="PERIPLASMIC CHAPERONE PPID"/>
    <property type="match status" value="1"/>
</dbReference>
<feature type="domain" description="PpiC" evidence="13">
    <location>
        <begin position="267"/>
        <end position="370"/>
    </location>
</feature>
<evidence type="ECO:0000256" key="3">
    <source>
        <dbReference type="ARBA" id="ARBA00022519"/>
    </source>
</evidence>
<evidence type="ECO:0000256" key="6">
    <source>
        <dbReference type="ARBA" id="ARBA00023136"/>
    </source>
</evidence>
<evidence type="ECO:0000256" key="5">
    <source>
        <dbReference type="ARBA" id="ARBA00022989"/>
    </source>
</evidence>
<dbReference type="Pfam" id="PF13624">
    <property type="entry name" value="SurA_N_3"/>
    <property type="match status" value="1"/>
</dbReference>
<keyword evidence="7" id="KW-0143">Chaperone</keyword>
<dbReference type="InterPro" id="IPR000297">
    <property type="entry name" value="PPIase_PpiC"/>
</dbReference>
<sequence length="637" mass="69711">MFESIRKHSKIVMLLLFLLIIPSFVLVGIDSNYFSEKSAVVARVDGHDIKQTDWDNAHRMETDRIRAQSPTLDAKLLDSPEARYATLERMVRDRVFQAAAQKMHLVTSDSRLARSLQEIPAIAALKRPDGSLDAEAYRALVGAQGLTPEGFEANVRRDISVNQVVGGVMGSAFSTDAQVKLSLDALYQRREVQIARFNPADFSGKVTPADADLEGYYKSHTSDFQQAEQAAVEFVVLDLDSVRAGITLNEDDLRTYYKENVARLAGKEERRASHILINAPKDAPAADREKAKARATQLLEQVRKAPATFAEVARKSSEDSGSAGAGGDLNFFGLGAMVKPFEEAAFAMKKGDISDVVETDFGYHIILLTDIKTPPQPSFEELRPSMEAELKQQQAQRKFAEVAESFANGVYEQSDSLKPVAEKLKLKVLTASGVTRTPAPGATGPLANGKLLEALFSSDSIENKRNTEAVEIGPSQMAAARVTTYTAARTLPLDEVRSRVRSLYVAEKSAELARKEGEAKLAAWKAAPDKAAGLQPAIVVSRDQPQNQPRLVVDAVLGASAGTLPAWVGVDLGAQGYAVAKVNRLVPRATPNEQTARQERQQYLQWLSNAEGLAYYEFLKDRFKVQIKAPRPKPTQG</sequence>
<organism evidence="14 15">
    <name type="scientific">Acidovorax carolinensis</name>
    <dbReference type="NCBI Taxonomy" id="553814"/>
    <lineage>
        <taxon>Bacteria</taxon>
        <taxon>Pseudomonadati</taxon>
        <taxon>Pseudomonadota</taxon>
        <taxon>Betaproteobacteria</taxon>
        <taxon>Burkholderiales</taxon>
        <taxon>Comamonadaceae</taxon>
        <taxon>Acidovorax</taxon>
    </lineage>
</organism>
<dbReference type="PROSITE" id="PS50198">
    <property type="entry name" value="PPIC_PPIASE_2"/>
    <property type="match status" value="1"/>
</dbReference>
<evidence type="ECO:0000259" key="13">
    <source>
        <dbReference type="PROSITE" id="PS50198"/>
    </source>
</evidence>
<dbReference type="AlphaFoldDB" id="A0A240U156"/>
<dbReference type="GO" id="GO:0005886">
    <property type="term" value="C:plasma membrane"/>
    <property type="evidence" value="ECO:0007669"/>
    <property type="project" value="UniProtKB-SubCell"/>
</dbReference>
<evidence type="ECO:0000313" key="14">
    <source>
        <dbReference type="EMBL" id="ART51609.1"/>
    </source>
</evidence>
<evidence type="ECO:0000256" key="11">
    <source>
        <dbReference type="PROSITE-ProRule" id="PRU00278"/>
    </source>
</evidence>
<comment type="subcellular location">
    <subcellularLocation>
        <location evidence="1">Cell inner membrane</location>
        <topology evidence="1">Single-pass type II membrane protein</topology>
        <orientation evidence="1">Periplasmic side</orientation>
    </subcellularLocation>
</comment>
<keyword evidence="3" id="KW-0997">Cell inner membrane</keyword>
<evidence type="ECO:0000256" key="8">
    <source>
        <dbReference type="ARBA" id="ARBA00038408"/>
    </source>
</evidence>
<dbReference type="Proteomes" id="UP000194432">
    <property type="component" value="Chromosome 1"/>
</dbReference>
<dbReference type="InterPro" id="IPR046357">
    <property type="entry name" value="PPIase_dom_sf"/>
</dbReference>
<evidence type="ECO:0000256" key="4">
    <source>
        <dbReference type="ARBA" id="ARBA00022692"/>
    </source>
</evidence>
<keyword evidence="4 12" id="KW-0812">Transmembrane</keyword>
<name>A0A240U156_9BURK</name>
<comment type="similarity">
    <text evidence="8">Belongs to the PpiD chaperone family.</text>
</comment>
<keyword evidence="5 12" id="KW-1133">Transmembrane helix</keyword>
<dbReference type="KEGG" id="acin:CBP34_07930"/>
<keyword evidence="6 12" id="KW-0472">Membrane</keyword>
<reference evidence="14 15" key="1">
    <citation type="submission" date="2017-05" db="EMBL/GenBank/DDBJ databases">
        <title>Polyphasic characterization of four soil-derived phenanthrene-degrading Acidovorax strains and proposal of Acidovorax phenanthrenivorans sp. nov.</title>
        <authorList>
            <person name="Singleton D.R."/>
            <person name="Lee J."/>
            <person name="Dickey A.N."/>
            <person name="Stroud A."/>
            <person name="Scholl E.H."/>
            <person name="Wright F.A."/>
            <person name="Aitken M.D."/>
        </authorList>
    </citation>
    <scope>NUCLEOTIDE SEQUENCE [LARGE SCALE GENOMIC DNA]</scope>
    <source>
        <strain evidence="14">NA3</strain>
    </source>
</reference>
<keyword evidence="11 14" id="KW-0413">Isomerase</keyword>
<evidence type="ECO:0000256" key="12">
    <source>
        <dbReference type="SAM" id="Phobius"/>
    </source>
</evidence>
<evidence type="ECO:0000256" key="1">
    <source>
        <dbReference type="ARBA" id="ARBA00004382"/>
    </source>
</evidence>
<dbReference type="Gene3D" id="3.10.50.40">
    <property type="match status" value="1"/>
</dbReference>
<dbReference type="GO" id="GO:0003755">
    <property type="term" value="F:peptidyl-prolyl cis-trans isomerase activity"/>
    <property type="evidence" value="ECO:0007669"/>
    <property type="project" value="UniProtKB-KW"/>
</dbReference>
<feature type="transmembrane region" description="Helical" evidence="12">
    <location>
        <begin position="12"/>
        <end position="29"/>
    </location>
</feature>
<keyword evidence="15" id="KW-1185">Reference proteome</keyword>
<dbReference type="InterPro" id="IPR027304">
    <property type="entry name" value="Trigger_fact/SurA_dom_sf"/>
</dbReference>
<dbReference type="Gene3D" id="1.10.4030.10">
    <property type="entry name" value="Porin chaperone SurA, peptide-binding domain"/>
    <property type="match status" value="1"/>
</dbReference>
<keyword evidence="11" id="KW-0697">Rotamase</keyword>
<evidence type="ECO:0000256" key="10">
    <source>
        <dbReference type="ARBA" id="ARBA00042775"/>
    </source>
</evidence>
<accession>A0A240U156</accession>
<proteinExistence type="inferred from homology"/>
<evidence type="ECO:0000313" key="15">
    <source>
        <dbReference type="Proteomes" id="UP000194432"/>
    </source>
</evidence>
<protein>
    <recommendedName>
        <fullName evidence="9">Periplasmic chaperone PpiD</fullName>
    </recommendedName>
    <alternativeName>
        <fullName evidence="10">Periplasmic folding chaperone</fullName>
    </alternativeName>
</protein>
<dbReference type="SUPFAM" id="SSF54534">
    <property type="entry name" value="FKBP-like"/>
    <property type="match status" value="1"/>
</dbReference>
<dbReference type="Pfam" id="PF00639">
    <property type="entry name" value="Rotamase"/>
    <property type="match status" value="1"/>
</dbReference>
<dbReference type="RefSeq" id="WP_094097717.1">
    <property type="nucleotide sequence ID" value="NZ_CP021361.1"/>
</dbReference>
<evidence type="ECO:0000256" key="9">
    <source>
        <dbReference type="ARBA" id="ARBA00040743"/>
    </source>
</evidence>
<dbReference type="InterPro" id="IPR052029">
    <property type="entry name" value="PpiD_chaperone"/>
</dbReference>
<gene>
    <name evidence="14" type="ORF">CBP34_07930</name>
</gene>
<evidence type="ECO:0000256" key="2">
    <source>
        <dbReference type="ARBA" id="ARBA00022475"/>
    </source>
</evidence>
<dbReference type="EMBL" id="CP021361">
    <property type="protein sequence ID" value="ART51609.1"/>
    <property type="molecule type" value="Genomic_DNA"/>
</dbReference>